<keyword evidence="3" id="KW-1185">Reference proteome</keyword>
<dbReference type="InterPro" id="IPR023296">
    <property type="entry name" value="Glyco_hydro_beta-prop_sf"/>
</dbReference>
<feature type="signal peptide" evidence="1">
    <location>
        <begin position="1"/>
        <end position="24"/>
    </location>
</feature>
<reference evidence="2 3" key="1">
    <citation type="submission" date="2018-07" db="EMBL/GenBank/DDBJ databases">
        <title>Genomic Encyclopedia of Type Strains, Phase III (KMG-III): the genomes of soil and plant-associated and newly described type strains.</title>
        <authorList>
            <person name="Whitman W."/>
        </authorList>
    </citation>
    <scope>NUCLEOTIDE SEQUENCE [LARGE SCALE GENOMIC DNA]</scope>
    <source>
        <strain evidence="2 3">CECT 7287</strain>
    </source>
</reference>
<feature type="chain" id="PRO_5017729975" evidence="1">
    <location>
        <begin position="25"/>
        <end position="488"/>
    </location>
</feature>
<dbReference type="EMBL" id="QRDZ01000005">
    <property type="protein sequence ID" value="RED85262.1"/>
    <property type="molecule type" value="Genomic_DNA"/>
</dbReference>
<proteinExistence type="predicted"/>
<dbReference type="PANTHER" id="PTHR35279">
    <property type="match status" value="1"/>
</dbReference>
<gene>
    <name evidence="2" type="ORF">DFP98_105273</name>
</gene>
<evidence type="ECO:0000256" key="1">
    <source>
        <dbReference type="SAM" id="SignalP"/>
    </source>
</evidence>
<comment type="caution">
    <text evidence="2">The sequence shown here is derived from an EMBL/GenBank/DDBJ whole genome shotgun (WGS) entry which is preliminary data.</text>
</comment>
<dbReference type="SUPFAM" id="SSF75005">
    <property type="entry name" value="Arabinanase/levansucrase/invertase"/>
    <property type="match status" value="1"/>
</dbReference>
<dbReference type="PANTHER" id="PTHR35279:SF1">
    <property type="entry name" value="ARABINANASE_LEVANSUCRASE_INVERTASE"/>
    <property type="match status" value="1"/>
</dbReference>
<name>A0A3D9KFH4_9BACL</name>
<evidence type="ECO:0000313" key="3">
    <source>
        <dbReference type="Proteomes" id="UP000256977"/>
    </source>
</evidence>
<dbReference type="RefSeq" id="WP_181917580.1">
    <property type="nucleotide sequence ID" value="NZ_QRDZ01000005.1"/>
</dbReference>
<accession>A0A3D9KFH4</accession>
<dbReference type="Gene3D" id="2.115.10.20">
    <property type="entry name" value="Glycosyl hydrolase domain, family 43"/>
    <property type="match status" value="2"/>
</dbReference>
<evidence type="ECO:0000313" key="2">
    <source>
        <dbReference type="EMBL" id="RED85262.1"/>
    </source>
</evidence>
<keyword evidence="1" id="KW-0732">Signal</keyword>
<organism evidence="2 3">
    <name type="scientific">Cohnella phaseoli</name>
    <dbReference type="NCBI Taxonomy" id="456490"/>
    <lineage>
        <taxon>Bacteria</taxon>
        <taxon>Bacillati</taxon>
        <taxon>Bacillota</taxon>
        <taxon>Bacilli</taxon>
        <taxon>Bacillales</taxon>
        <taxon>Paenibacillaceae</taxon>
        <taxon>Cohnella</taxon>
    </lineage>
</organism>
<dbReference type="AlphaFoldDB" id="A0A3D9KFH4"/>
<sequence length="488" mass="53844">MKKKISSILLGLACLWGAASPAFALSANQTYDYGDVALSGIVNDDKYDWGAAVIRNGDKYQMWWTRQDPHDSVYYAESSDGLHWYDLQRVLMPAENAWESIHVADPSVVIVGGTYYMFYEAPRSPYQTCTPEGYDNAIFMATSTDGKTWNKYPSNSDPQPVVRQPVSTYCSGVYGVGQPQVLYRNGQFEMYYTFAAHPDSLGRNDVARAVSSDGINWGASENHAKVLKGGGADVKFSPLLNKYVMVYTLNNQVGRTNPPPDSAFTYDVHLLTSDDGVSWTGSQPATMWDAASASNSITVGAPRATRTFANFLTDGQGNIPGDTFHIYYMEGQIHLPSEDFKNTASTWDLRVRSAHIADLPGTLAFMEGMNVKTSSSGSLYRMCGTQKCAYVNWGTYEAINGSRAGDYVTVPANLLDPVPGYKYYLEGLNIKRPGSSGIEWVNGFTRYGYTSWASFLAYNNNDGSAYFTLTDEEYDRVEASLPYGGTRP</sequence>
<protein>
    <submittedName>
        <fullName evidence="2">Uncharacterized protein DUF377</fullName>
    </submittedName>
</protein>
<dbReference type="Proteomes" id="UP000256977">
    <property type="component" value="Unassembled WGS sequence"/>
</dbReference>